<dbReference type="PANTHER" id="PTHR35586">
    <property type="entry name" value="SLL1691 PROTEIN"/>
    <property type="match status" value="1"/>
</dbReference>
<keyword evidence="3" id="KW-1185">Reference proteome</keyword>
<accession>H8YWB2</accession>
<evidence type="ECO:0000313" key="2">
    <source>
        <dbReference type="EMBL" id="EIC23715.1"/>
    </source>
</evidence>
<dbReference type="eggNOG" id="COG5464">
    <property type="taxonomic scope" value="Bacteria"/>
</dbReference>
<dbReference type="eggNOG" id="COG0457">
    <property type="taxonomic scope" value="Bacteria"/>
</dbReference>
<protein>
    <submittedName>
        <fullName evidence="2">Putative transposase, YhgA</fullName>
    </submittedName>
</protein>
<dbReference type="Proteomes" id="UP000002964">
    <property type="component" value="Unassembled WGS sequence"/>
</dbReference>
<name>H8YWB2_9GAMM</name>
<feature type="region of interest" description="Disordered" evidence="1">
    <location>
        <begin position="217"/>
        <end position="267"/>
    </location>
</feature>
<organism evidence="2 3">
    <name type="scientific">Thiorhodovibrio frisius</name>
    <dbReference type="NCBI Taxonomy" id="631362"/>
    <lineage>
        <taxon>Bacteria</taxon>
        <taxon>Pseudomonadati</taxon>
        <taxon>Pseudomonadota</taxon>
        <taxon>Gammaproteobacteria</taxon>
        <taxon>Chromatiales</taxon>
        <taxon>Chromatiaceae</taxon>
        <taxon>Thiorhodovibrio</taxon>
    </lineage>
</organism>
<dbReference type="AlphaFoldDB" id="H8YWB2"/>
<feature type="compositionally biased region" description="Basic residues" evidence="1">
    <location>
        <begin position="240"/>
        <end position="249"/>
    </location>
</feature>
<feature type="non-terminal residue" evidence="2">
    <location>
        <position position="489"/>
    </location>
</feature>
<dbReference type="RefSeq" id="WP_009146690.1">
    <property type="nucleotide sequence ID" value="NZ_JH603164.1"/>
</dbReference>
<gene>
    <name evidence="2" type="ORF">Thi970DRAFT_00215</name>
</gene>
<sequence length="489" mass="55975">MPQTATALQQGNAALRAGQHAQAIRHYALGLLNDAPAHHQPQPPTPISQLLAQNLLLARKRYRRQHPLTGAGRRPWRVAVTCWSLSENPLGRAQVLASLYQALAEAPASGISSVAVIGSVFARRGRALWPPLREAFHQGSDPAPGPGAIPLHSFLVEDDRHFMAQAIDLVSAHPFDLVHISKPRMPNILLGLLYRLLWDARVLVDIDDDELAFVGAQPRPATAPRRRHHPPRPRPAPVPARRRAPRHCPRAPAERSPDQRRCSMNQDADDFDSPWKDALIHAFPDFMAFYFPRAAAQIDWSAGYTFLDQELRQVVRDAELGRRRLDVLVRVSDRDGSEHWLYIHVEIQSQRDDQLPERLYIYNYRLYDRYRRPIATLVVLADPSPTWKPRSFRARSLGCQIAMRFPVAKLMDARDRLEALLADPNPFALITAAHLLTQQTHGNHAERYTVKWRLARLLYQRRWERQRIIDLFAIIDWMMQLPKDLEHQL</sequence>
<reference evidence="2 3" key="2">
    <citation type="submission" date="2011-11" db="EMBL/GenBank/DDBJ databases">
        <authorList>
            <consortium name="US DOE Joint Genome Institute"/>
            <person name="Lucas S."/>
            <person name="Han J."/>
            <person name="Lapidus A."/>
            <person name="Cheng J.-F."/>
            <person name="Goodwin L."/>
            <person name="Pitluck S."/>
            <person name="Peters L."/>
            <person name="Ovchinnikova G."/>
            <person name="Zhang X."/>
            <person name="Detter J.C."/>
            <person name="Han C."/>
            <person name="Tapia R."/>
            <person name="Land M."/>
            <person name="Hauser L."/>
            <person name="Kyrpides N."/>
            <person name="Ivanova N."/>
            <person name="Pagani I."/>
            <person name="Vogl K."/>
            <person name="Liu Z."/>
            <person name="Overmann J."/>
            <person name="Frigaard N.-U."/>
            <person name="Bryant D."/>
            <person name="Woyke T."/>
        </authorList>
    </citation>
    <scope>NUCLEOTIDE SEQUENCE [LARGE SCALE GENOMIC DNA]</scope>
    <source>
        <strain evidence="2 3">970</strain>
    </source>
</reference>
<evidence type="ECO:0000256" key="1">
    <source>
        <dbReference type="SAM" id="MobiDB-lite"/>
    </source>
</evidence>
<proteinExistence type="predicted"/>
<dbReference type="HOGENOM" id="CLU_558452_0_0_6"/>
<dbReference type="STRING" id="631362.Thi970DRAFT_00215"/>
<dbReference type="PANTHER" id="PTHR35586:SF1">
    <property type="entry name" value="SLL1691 PROTEIN"/>
    <property type="match status" value="1"/>
</dbReference>
<evidence type="ECO:0000313" key="3">
    <source>
        <dbReference type="Proteomes" id="UP000002964"/>
    </source>
</evidence>
<dbReference type="EMBL" id="JH603164">
    <property type="protein sequence ID" value="EIC23715.1"/>
    <property type="molecule type" value="Genomic_DNA"/>
</dbReference>
<feature type="compositionally biased region" description="Basic and acidic residues" evidence="1">
    <location>
        <begin position="252"/>
        <end position="261"/>
    </location>
</feature>
<reference evidence="3" key="1">
    <citation type="submission" date="2011-06" db="EMBL/GenBank/DDBJ databases">
        <authorList>
            <consortium name="US DOE Joint Genome Institute (JGI-PGF)"/>
            <person name="Lucas S."/>
            <person name="Han J."/>
            <person name="Lapidus A."/>
            <person name="Cheng J.-F."/>
            <person name="Goodwin L."/>
            <person name="Pitluck S."/>
            <person name="Peters L."/>
            <person name="Land M.L."/>
            <person name="Hauser L."/>
            <person name="Vogl K."/>
            <person name="Liu Z."/>
            <person name="Overmann J."/>
            <person name="Frigaard N.-U."/>
            <person name="Bryant D.A."/>
            <person name="Woyke T.J."/>
        </authorList>
    </citation>
    <scope>NUCLEOTIDE SEQUENCE [LARGE SCALE GENOMIC DNA]</scope>
    <source>
        <strain evidence="3">970</strain>
    </source>
</reference>